<organism evidence="2 3">
    <name type="scientific">Heterorhabditis bacteriophora</name>
    <name type="common">Entomopathogenic nematode worm</name>
    <dbReference type="NCBI Taxonomy" id="37862"/>
    <lineage>
        <taxon>Eukaryota</taxon>
        <taxon>Metazoa</taxon>
        <taxon>Ecdysozoa</taxon>
        <taxon>Nematoda</taxon>
        <taxon>Chromadorea</taxon>
        <taxon>Rhabditida</taxon>
        <taxon>Rhabditina</taxon>
        <taxon>Rhabditomorpha</taxon>
        <taxon>Strongyloidea</taxon>
        <taxon>Heterorhabditidae</taxon>
        <taxon>Heterorhabditis</taxon>
    </lineage>
</organism>
<evidence type="ECO:0000313" key="3">
    <source>
        <dbReference type="WBParaSite" id="Hba_08474"/>
    </source>
</evidence>
<sequence length="140" mass="15189">MTLVEAGLLLFYAAYGKGCASTGSLRNSEIITDPTFSFTISPPVRWTYYPPVMPAAGQQINNFFPGQSITSADALQAAQNEVMASYLEALSQIPIPTNDVTATVTYSPDPISNCYMGVIIPGEIIMIKINQNKQINNILH</sequence>
<name>A0A1I7WTK1_HETBA</name>
<dbReference type="AlphaFoldDB" id="A0A1I7WTK1"/>
<keyword evidence="1" id="KW-0732">Signal</keyword>
<feature type="chain" id="PRO_5009310791" evidence="1">
    <location>
        <begin position="21"/>
        <end position="140"/>
    </location>
</feature>
<accession>A0A1I7WTK1</accession>
<proteinExistence type="predicted"/>
<evidence type="ECO:0000313" key="2">
    <source>
        <dbReference type="Proteomes" id="UP000095283"/>
    </source>
</evidence>
<protein>
    <submittedName>
        <fullName evidence="3">Pepsin-I3 domain-containing protein</fullName>
    </submittedName>
</protein>
<dbReference type="WBParaSite" id="Hba_08474">
    <property type="protein sequence ID" value="Hba_08474"/>
    <property type="gene ID" value="Hba_08474"/>
</dbReference>
<reference evidence="3" key="1">
    <citation type="submission" date="2016-11" db="UniProtKB">
        <authorList>
            <consortium name="WormBaseParasite"/>
        </authorList>
    </citation>
    <scope>IDENTIFICATION</scope>
</reference>
<keyword evidence="2" id="KW-1185">Reference proteome</keyword>
<dbReference type="Proteomes" id="UP000095283">
    <property type="component" value="Unplaced"/>
</dbReference>
<evidence type="ECO:0000256" key="1">
    <source>
        <dbReference type="SAM" id="SignalP"/>
    </source>
</evidence>
<feature type="signal peptide" evidence="1">
    <location>
        <begin position="1"/>
        <end position="20"/>
    </location>
</feature>